<evidence type="ECO:0000313" key="2">
    <source>
        <dbReference type="EMBL" id="PPK54277.1"/>
    </source>
</evidence>
<gene>
    <name evidence="2" type="ORF">B0H24_10161</name>
    <name evidence="1" type="ORF">BY455_1171</name>
</gene>
<sequence>MPYRMNPQQYESVLALSSADRSTHFVGKVADWQQLWGVKNEDGWLVPITPDELEYFPVWPHPEYAQKIVDEHFPGHHAVEITLDEFLSHWLPTFESDGVKVAVFPNKEWVFWVMEPKDLEQCLRDEPTLYE</sequence>
<proteinExistence type="predicted"/>
<dbReference type="Proteomes" id="UP000239446">
    <property type="component" value="Unassembled WGS sequence"/>
</dbReference>
<comment type="caution">
    <text evidence="2">The sequence shown here is derived from an EMBL/GenBank/DDBJ whole genome shotgun (WGS) entry which is preliminary data.</text>
</comment>
<dbReference type="RefSeq" id="WP_181049686.1">
    <property type="nucleotide sequence ID" value="NZ_PTIT01000017.1"/>
</dbReference>
<dbReference type="EMBL" id="PTIU01000016">
    <property type="protein sequence ID" value="PPK54277.1"/>
    <property type="molecule type" value="Genomic_DNA"/>
</dbReference>
<keyword evidence="4" id="KW-1185">Reference proteome</keyword>
<reference evidence="1 4" key="1">
    <citation type="submission" date="2018-02" db="EMBL/GenBank/DDBJ databases">
        <title>Deep subsurface shale carbon reservoir microbial communities from Ohio and West Virginia, USA.</title>
        <authorList>
            <person name="Wrighton K."/>
        </authorList>
    </citation>
    <scope>NUCLEOTIDE SEQUENCE [LARGE SCALE GENOMIC DNA]</scope>
    <source>
        <strain evidence="1 4">UTICA-S1B6</strain>
    </source>
</reference>
<reference evidence="2 3" key="2">
    <citation type="submission" date="2018-02" db="EMBL/GenBank/DDBJ databases">
        <title>Subsurface microbial communities from deep shales in Ohio and West Virginia, USA.</title>
        <authorList>
            <person name="Wrighton K."/>
        </authorList>
    </citation>
    <scope>NUCLEOTIDE SEQUENCE [LARGE SCALE GENOMIC DNA]</scope>
    <source>
        <strain evidence="2 3">UTICA-S1B9</strain>
    </source>
</reference>
<dbReference type="Proteomes" id="UP000239648">
    <property type="component" value="Unassembled WGS sequence"/>
</dbReference>
<dbReference type="AlphaFoldDB" id="A0A2S6G584"/>
<protein>
    <submittedName>
        <fullName evidence="2">Uncharacterized protein DUF2750</fullName>
    </submittedName>
</protein>
<name>A0A2S6G584_9GAMM</name>
<evidence type="ECO:0000313" key="4">
    <source>
        <dbReference type="Proteomes" id="UP000239648"/>
    </source>
</evidence>
<accession>A0A2S6G584</accession>
<dbReference type="EMBL" id="PTIT01000017">
    <property type="protein sequence ID" value="PPK50976.1"/>
    <property type="molecule type" value="Genomic_DNA"/>
</dbReference>
<dbReference type="InterPro" id="IPR021284">
    <property type="entry name" value="DUF2750"/>
</dbReference>
<evidence type="ECO:0000313" key="1">
    <source>
        <dbReference type="EMBL" id="PPK50976.1"/>
    </source>
</evidence>
<evidence type="ECO:0000313" key="3">
    <source>
        <dbReference type="Proteomes" id="UP000239446"/>
    </source>
</evidence>
<dbReference type="Pfam" id="PF11042">
    <property type="entry name" value="DUF2750"/>
    <property type="match status" value="1"/>
</dbReference>
<organism evidence="2 3">
    <name type="scientific">Marinobacter persicus</name>
    <dbReference type="NCBI Taxonomy" id="930118"/>
    <lineage>
        <taxon>Bacteria</taxon>
        <taxon>Pseudomonadati</taxon>
        <taxon>Pseudomonadota</taxon>
        <taxon>Gammaproteobacteria</taxon>
        <taxon>Pseudomonadales</taxon>
        <taxon>Marinobacteraceae</taxon>
        <taxon>Marinobacter</taxon>
    </lineage>
</organism>